<evidence type="ECO:0000313" key="3">
    <source>
        <dbReference type="Proteomes" id="UP000054485"/>
    </source>
</evidence>
<accession>A0A0C9Z6F8</accession>
<dbReference type="Proteomes" id="UP000054485">
    <property type="component" value="Unassembled WGS sequence"/>
</dbReference>
<evidence type="ECO:0000313" key="2">
    <source>
        <dbReference type="EMBL" id="KIK33075.1"/>
    </source>
</evidence>
<reference evidence="2 3" key="1">
    <citation type="submission" date="2014-04" db="EMBL/GenBank/DDBJ databases">
        <authorList>
            <consortium name="DOE Joint Genome Institute"/>
            <person name="Kuo A."/>
            <person name="Ruytinx J."/>
            <person name="Rineau F."/>
            <person name="Colpaert J."/>
            <person name="Kohler A."/>
            <person name="Nagy L.G."/>
            <person name="Floudas D."/>
            <person name="Copeland A."/>
            <person name="Barry K.W."/>
            <person name="Cichocki N."/>
            <person name="Veneault-Fourrey C."/>
            <person name="LaButti K."/>
            <person name="Lindquist E.A."/>
            <person name="Lipzen A."/>
            <person name="Lundell T."/>
            <person name="Morin E."/>
            <person name="Murat C."/>
            <person name="Sun H."/>
            <person name="Tunlid A."/>
            <person name="Henrissat B."/>
            <person name="Grigoriev I.V."/>
            <person name="Hibbett D.S."/>
            <person name="Martin F."/>
            <person name="Nordberg H.P."/>
            <person name="Cantor M.N."/>
            <person name="Hua S.X."/>
        </authorList>
    </citation>
    <scope>NUCLEOTIDE SEQUENCE [LARGE SCALE GENOMIC DNA]</scope>
    <source>
        <strain evidence="2 3">UH-Slu-Lm8-n1</strain>
    </source>
</reference>
<dbReference type="EMBL" id="KN836033">
    <property type="protein sequence ID" value="KIK33075.1"/>
    <property type="molecule type" value="Genomic_DNA"/>
</dbReference>
<keyword evidence="3" id="KW-1185">Reference proteome</keyword>
<name>A0A0C9Z6F8_9AGAM</name>
<dbReference type="OrthoDB" id="2690296at2759"/>
<dbReference type="STRING" id="930992.A0A0C9Z6F8"/>
<evidence type="ECO:0000256" key="1">
    <source>
        <dbReference type="SAM" id="MobiDB-lite"/>
    </source>
</evidence>
<organism evidence="2 3">
    <name type="scientific">Suillus luteus UH-Slu-Lm8-n1</name>
    <dbReference type="NCBI Taxonomy" id="930992"/>
    <lineage>
        <taxon>Eukaryota</taxon>
        <taxon>Fungi</taxon>
        <taxon>Dikarya</taxon>
        <taxon>Basidiomycota</taxon>
        <taxon>Agaricomycotina</taxon>
        <taxon>Agaricomycetes</taxon>
        <taxon>Agaricomycetidae</taxon>
        <taxon>Boletales</taxon>
        <taxon>Suillineae</taxon>
        <taxon>Suillaceae</taxon>
        <taxon>Suillus</taxon>
    </lineage>
</organism>
<feature type="compositionally biased region" description="Basic and acidic residues" evidence="1">
    <location>
        <begin position="109"/>
        <end position="135"/>
    </location>
</feature>
<feature type="region of interest" description="Disordered" evidence="1">
    <location>
        <begin position="1"/>
        <end position="152"/>
    </location>
</feature>
<sequence>MRESEPFHGKGKAPDPRNWGGANLSDEDLDIEAQRAALNSFKAAQMEAESSEEGDGTTRTYKTAQEWARGSNKKDKKDHSQGGQHHPNKPGVPRMEVADNPMKSRKCPTGRDCDPVRALADHTLGRISSPRERRTTPKAMDPVRQVAPKSYV</sequence>
<dbReference type="AlphaFoldDB" id="A0A0C9Z6F8"/>
<dbReference type="InParanoid" id="A0A0C9Z6F8"/>
<gene>
    <name evidence="2" type="ORF">CY34DRAFT_100292</name>
</gene>
<dbReference type="HOGENOM" id="CLU_1726747_0_0_1"/>
<reference evidence="3" key="2">
    <citation type="submission" date="2015-01" db="EMBL/GenBank/DDBJ databases">
        <title>Evolutionary Origins and Diversification of the Mycorrhizal Mutualists.</title>
        <authorList>
            <consortium name="DOE Joint Genome Institute"/>
            <consortium name="Mycorrhizal Genomics Consortium"/>
            <person name="Kohler A."/>
            <person name="Kuo A."/>
            <person name="Nagy L.G."/>
            <person name="Floudas D."/>
            <person name="Copeland A."/>
            <person name="Barry K.W."/>
            <person name="Cichocki N."/>
            <person name="Veneault-Fourrey C."/>
            <person name="LaButti K."/>
            <person name="Lindquist E.A."/>
            <person name="Lipzen A."/>
            <person name="Lundell T."/>
            <person name="Morin E."/>
            <person name="Murat C."/>
            <person name="Riley R."/>
            <person name="Ohm R."/>
            <person name="Sun H."/>
            <person name="Tunlid A."/>
            <person name="Henrissat B."/>
            <person name="Grigoriev I.V."/>
            <person name="Hibbett D.S."/>
            <person name="Martin F."/>
        </authorList>
    </citation>
    <scope>NUCLEOTIDE SEQUENCE [LARGE SCALE GENOMIC DNA]</scope>
    <source>
        <strain evidence="3">UH-Slu-Lm8-n1</strain>
    </source>
</reference>
<protein>
    <submittedName>
        <fullName evidence="2">Uncharacterized protein</fullName>
    </submittedName>
</protein>
<feature type="compositionally biased region" description="Basic and acidic residues" evidence="1">
    <location>
        <begin position="1"/>
        <end position="15"/>
    </location>
</feature>
<proteinExistence type="predicted"/>
<feature type="non-terminal residue" evidence="2">
    <location>
        <position position="152"/>
    </location>
</feature>